<name>T1G365_HELRO</name>
<reference evidence="2 4" key="2">
    <citation type="journal article" date="2013" name="Nature">
        <title>Insights into bilaterian evolution from three spiralian genomes.</title>
        <authorList>
            <person name="Simakov O."/>
            <person name="Marletaz F."/>
            <person name="Cho S.J."/>
            <person name="Edsinger-Gonzales E."/>
            <person name="Havlak P."/>
            <person name="Hellsten U."/>
            <person name="Kuo D.H."/>
            <person name="Larsson T."/>
            <person name="Lv J."/>
            <person name="Arendt D."/>
            <person name="Savage R."/>
            <person name="Osoegawa K."/>
            <person name="de Jong P."/>
            <person name="Grimwood J."/>
            <person name="Chapman J.A."/>
            <person name="Shapiro H."/>
            <person name="Aerts A."/>
            <person name="Otillar R.P."/>
            <person name="Terry A.Y."/>
            <person name="Boore J.L."/>
            <person name="Grigoriev I.V."/>
            <person name="Lindberg D.R."/>
            <person name="Seaver E.C."/>
            <person name="Weisblat D.A."/>
            <person name="Putnam N.H."/>
            <person name="Rokhsar D.S."/>
        </authorList>
    </citation>
    <scope>NUCLEOTIDE SEQUENCE</scope>
</reference>
<dbReference type="InterPro" id="IPR001106">
    <property type="entry name" value="Aromatic_Lyase"/>
</dbReference>
<accession>T1G365</accession>
<organism evidence="3 4">
    <name type="scientific">Helobdella robusta</name>
    <name type="common">Californian leech</name>
    <dbReference type="NCBI Taxonomy" id="6412"/>
    <lineage>
        <taxon>Eukaryota</taxon>
        <taxon>Metazoa</taxon>
        <taxon>Spiralia</taxon>
        <taxon>Lophotrochozoa</taxon>
        <taxon>Annelida</taxon>
        <taxon>Clitellata</taxon>
        <taxon>Hirudinea</taxon>
        <taxon>Rhynchobdellida</taxon>
        <taxon>Glossiphoniidae</taxon>
        <taxon>Helobdella</taxon>
    </lineage>
</organism>
<keyword evidence="4" id="KW-1185">Reference proteome</keyword>
<dbReference type="Pfam" id="PF00221">
    <property type="entry name" value="Lyase_aromatic"/>
    <property type="match status" value="1"/>
</dbReference>
<evidence type="ECO:0000313" key="3">
    <source>
        <dbReference type="EnsemblMetazoa" id="HelroP78004"/>
    </source>
</evidence>
<dbReference type="EnsemblMetazoa" id="HelroT78004">
    <property type="protein sequence ID" value="HelroP78004"/>
    <property type="gene ID" value="HelroG78004"/>
</dbReference>
<dbReference type="HOGENOM" id="CLU_014801_3_2_1"/>
<evidence type="ECO:0000313" key="4">
    <source>
        <dbReference type="Proteomes" id="UP000015101"/>
    </source>
</evidence>
<dbReference type="GO" id="GO:0004397">
    <property type="term" value="F:histidine ammonia-lyase activity"/>
    <property type="evidence" value="ECO:0000318"/>
    <property type="project" value="GO_Central"/>
</dbReference>
<evidence type="ECO:0008006" key="5">
    <source>
        <dbReference type="Google" id="ProtNLM"/>
    </source>
</evidence>
<dbReference type="Gene3D" id="1.10.275.10">
    <property type="entry name" value="Fumarase/aspartase (N-terminal domain)"/>
    <property type="match status" value="1"/>
</dbReference>
<protein>
    <recommendedName>
        <fullName evidence="5">Phenylalanine ammonia-lyase</fullName>
    </recommendedName>
</protein>
<reference evidence="4" key="1">
    <citation type="submission" date="2012-12" db="EMBL/GenBank/DDBJ databases">
        <authorList>
            <person name="Hellsten U."/>
            <person name="Grimwood J."/>
            <person name="Chapman J.A."/>
            <person name="Shapiro H."/>
            <person name="Aerts A."/>
            <person name="Otillar R.P."/>
            <person name="Terry A.Y."/>
            <person name="Boore J.L."/>
            <person name="Simakov O."/>
            <person name="Marletaz F."/>
            <person name="Cho S.-J."/>
            <person name="Edsinger-Gonzales E."/>
            <person name="Havlak P."/>
            <person name="Kuo D.-H."/>
            <person name="Larsson T."/>
            <person name="Lv J."/>
            <person name="Arendt D."/>
            <person name="Savage R."/>
            <person name="Osoegawa K."/>
            <person name="de Jong P."/>
            <person name="Lindberg D.R."/>
            <person name="Seaver E.C."/>
            <person name="Weisblat D.A."/>
            <person name="Putnam N.H."/>
            <person name="Grigoriev I.V."/>
            <person name="Rokhsar D.S."/>
        </authorList>
    </citation>
    <scope>NUCLEOTIDE SEQUENCE</scope>
</reference>
<dbReference type="Proteomes" id="UP000015101">
    <property type="component" value="Unassembled WGS sequence"/>
</dbReference>
<dbReference type="InterPro" id="IPR022313">
    <property type="entry name" value="Phe/His_NH3-lyase_AS"/>
</dbReference>
<sequence>MFLEKYTKLSKVVYGVNTGYGGSADVRNTDAIENQKSLIFHLNCGISNRVMNPGLVRASMLVRANSLSNAKSGVRPEVVQLLCDMINNNIVPVVPLRGSISASGDLMPLSYIAACMSGMKADSPVYFNGSTSASAKTVFDRCNLSFITFMAKEALAVINSSSCAATLAAVNLFDFGSLILLSELVSAMSVEVLHGRMESFHPIVHESLQHFGMKEFSEAINKLLRGSQFVRSNKIYDISNTNCGLAQDRYPLRTSPQWFSPLIETLSESIRKINVEINSTNDNPIIDHINEKIIHCGNFQGSNTAVAMDQTRQSVQMCAKMIFAQLSEILNFHMTDGLTPNLSGCDYTNDFGFKGVDTALASYVSEIQTLNSPVTNQVLSAEMHNQAINSLALISSRMTAESIELLKMILSSSIICLCQALDLRWLQKKVNESLKISLSKMSFPVSKS</sequence>
<dbReference type="EMBL" id="KB096365">
    <property type="protein sequence ID" value="ESO05357.1"/>
    <property type="molecule type" value="Genomic_DNA"/>
</dbReference>
<dbReference type="PANTHER" id="PTHR10362">
    <property type="entry name" value="HISTIDINE AMMONIA-LYASE"/>
    <property type="match status" value="1"/>
</dbReference>
<dbReference type="InParanoid" id="T1G365"/>
<dbReference type="Gene3D" id="1.20.200.10">
    <property type="entry name" value="Fumarase/aspartase (Central domain)"/>
    <property type="match status" value="1"/>
</dbReference>
<reference evidence="3" key="3">
    <citation type="submission" date="2015-06" db="UniProtKB">
        <authorList>
            <consortium name="EnsemblMetazoa"/>
        </authorList>
    </citation>
    <scope>IDENTIFICATION</scope>
</reference>
<dbReference type="GeneID" id="20215513"/>
<dbReference type="GO" id="GO:0006548">
    <property type="term" value="P:L-histidine catabolic process"/>
    <property type="evidence" value="ECO:0000318"/>
    <property type="project" value="GO_Central"/>
</dbReference>
<dbReference type="PROSITE" id="PS00488">
    <property type="entry name" value="PAL_HISTIDASE"/>
    <property type="match status" value="1"/>
</dbReference>
<dbReference type="eggNOG" id="KOG0222">
    <property type="taxonomic scope" value="Eukaryota"/>
</dbReference>
<dbReference type="RefSeq" id="XP_009016672.1">
    <property type="nucleotide sequence ID" value="XM_009018424.1"/>
</dbReference>
<evidence type="ECO:0000256" key="1">
    <source>
        <dbReference type="ARBA" id="ARBA00007238"/>
    </source>
</evidence>
<dbReference type="EMBL" id="AMQM01003924">
    <property type="status" value="NOT_ANNOTATED_CDS"/>
    <property type="molecule type" value="Genomic_DNA"/>
</dbReference>
<dbReference type="InterPro" id="IPR024083">
    <property type="entry name" value="Fumarase/histidase_N"/>
</dbReference>
<gene>
    <name evidence="3" type="primary">20215513</name>
    <name evidence="2" type="ORF">HELRODRAFT_78004</name>
</gene>
<dbReference type="AlphaFoldDB" id="T1G365"/>
<dbReference type="OrthoDB" id="10051290at2759"/>
<dbReference type="CTD" id="20215513"/>
<dbReference type="OMA" id="GTRRNFH"/>
<dbReference type="CDD" id="cd00332">
    <property type="entry name" value="PAL-HAL"/>
    <property type="match status" value="1"/>
</dbReference>
<comment type="similarity">
    <text evidence="1">Belongs to the PAL/histidase family.</text>
</comment>
<proteinExistence type="inferred from homology"/>
<dbReference type="STRING" id="6412.T1G365"/>
<dbReference type="SUPFAM" id="SSF48557">
    <property type="entry name" value="L-aspartase-like"/>
    <property type="match status" value="1"/>
</dbReference>
<dbReference type="InterPro" id="IPR008948">
    <property type="entry name" value="L-Aspartase-like"/>
</dbReference>
<evidence type="ECO:0000313" key="2">
    <source>
        <dbReference type="EMBL" id="ESO05357.1"/>
    </source>
</evidence>
<dbReference type="KEGG" id="hro:HELRODRAFT_78004"/>